<dbReference type="STRING" id="43989.cce_0836"/>
<dbReference type="EMBL" id="CP000806">
    <property type="protein sequence ID" value="ACB50187.1"/>
    <property type="molecule type" value="Genomic_DNA"/>
</dbReference>
<protein>
    <submittedName>
        <fullName evidence="1">Uncharacterized protein</fullName>
    </submittedName>
</protein>
<dbReference type="Proteomes" id="UP000001203">
    <property type="component" value="Chromosome circular"/>
</dbReference>
<keyword evidence="2" id="KW-1185">Reference proteome</keyword>
<accession>B1WRZ3</accession>
<dbReference type="AlphaFoldDB" id="B1WRZ3"/>
<sequence>MTFLRTFGYVLTGEQGTVTNKFNWSVILEIYQDIAVT</sequence>
<organism evidence="1 2">
    <name type="scientific">Crocosphaera subtropica (strain ATCC 51142 / BH68)</name>
    <name type="common">Cyanothece sp. (strain ATCC 51142)</name>
    <dbReference type="NCBI Taxonomy" id="43989"/>
    <lineage>
        <taxon>Bacteria</taxon>
        <taxon>Bacillati</taxon>
        <taxon>Cyanobacteriota</taxon>
        <taxon>Cyanophyceae</taxon>
        <taxon>Oscillatoriophycideae</taxon>
        <taxon>Chroococcales</taxon>
        <taxon>Aphanothecaceae</taxon>
        <taxon>Crocosphaera</taxon>
        <taxon>Crocosphaera subtropica</taxon>
    </lineage>
</organism>
<gene>
    <name evidence="1" type="ordered locus">cce_0836</name>
</gene>
<evidence type="ECO:0000313" key="2">
    <source>
        <dbReference type="Proteomes" id="UP000001203"/>
    </source>
</evidence>
<dbReference type="KEGG" id="cyt:cce_0836"/>
<reference evidence="1 2" key="1">
    <citation type="journal article" date="2008" name="Proc. Natl. Acad. Sci. U.S.A.">
        <title>The genome of Cyanothece 51142, a unicellular diazotrophic cyanobacterium important in the marine nitrogen cycle.</title>
        <authorList>
            <person name="Welsh E.A."/>
            <person name="Liberton M."/>
            <person name="Stoeckel J."/>
            <person name="Loh T."/>
            <person name="Elvitigala T."/>
            <person name="Wang C."/>
            <person name="Wollam A."/>
            <person name="Fulton R.S."/>
            <person name="Clifton S.W."/>
            <person name="Jacobs J.M."/>
            <person name="Aurora R."/>
            <person name="Ghosh B.K."/>
            <person name="Sherman L.A."/>
            <person name="Smith R.D."/>
            <person name="Wilson R.K."/>
            <person name="Pakrasi H.B."/>
        </authorList>
    </citation>
    <scope>NUCLEOTIDE SEQUENCE [LARGE SCALE GENOMIC DNA]</scope>
    <source>
        <strain evidence="2">ATCC 51142 / BH68</strain>
    </source>
</reference>
<dbReference type="HOGENOM" id="CLU_3342761_0_0_3"/>
<evidence type="ECO:0000313" key="1">
    <source>
        <dbReference type="EMBL" id="ACB50187.1"/>
    </source>
</evidence>
<name>B1WRZ3_CROS5</name>
<proteinExistence type="predicted"/>